<evidence type="ECO:0000259" key="16">
    <source>
        <dbReference type="PROSITE" id="PS51726"/>
    </source>
</evidence>
<evidence type="ECO:0000256" key="7">
    <source>
        <dbReference type="ARBA" id="ARBA00022833"/>
    </source>
</evidence>
<comment type="function">
    <text evidence="13">Catalytic component of the NuA4 histone acetyltransferase (HAT) complex which is involved in epigenetic transcriptional activation of selected genes principally by acetylation of nucleosomal histones H4, H3, H2B, H2A and H2A variant H2A.Z. Acetylates histone H4 to form H4K5ac, H4K8ac, H4K12ac and H4K16ac, histone H3 to form H3K14ac, and histone H2A to form H2AK4ac and H2AK7ac. The NuA4 complex is involved in the DNA damage response and is required for chromosome segregation. The NuA4 complex plays a direct role in repair of DNA double-strand breaks (DSBs) through homologous recombination. Recruitment to promoters depends on H3K4me. Also acetylates non-histone proteins. In addition to protein acetyltransferase, can use different acyl-CoA substrates, such as 2-hydroxyisobutanoyl-CoA (2-hydroxyisobutyryl-CoA) or (2E)-butenoyl-CoA (crotonyl-CoA), and is able to mediate protein 2-hydroxyisobutyrylation and crotonylation, respectively.</text>
</comment>
<organism evidence="17 18">
    <name type="scientific">Hymenoscyphus fraxineus</name>
    <dbReference type="NCBI Taxonomy" id="746836"/>
    <lineage>
        <taxon>Eukaryota</taxon>
        <taxon>Fungi</taxon>
        <taxon>Dikarya</taxon>
        <taxon>Ascomycota</taxon>
        <taxon>Pezizomycotina</taxon>
        <taxon>Leotiomycetes</taxon>
        <taxon>Helotiales</taxon>
        <taxon>Helotiaceae</taxon>
        <taxon>Hymenoscyphus</taxon>
    </lineage>
</organism>
<dbReference type="PANTHER" id="PTHR10615:SF219">
    <property type="entry name" value="HISTONE ACETYLTRANSFERASE KAT5"/>
    <property type="match status" value="1"/>
</dbReference>
<evidence type="ECO:0000256" key="5">
    <source>
        <dbReference type="ARBA" id="ARBA00022723"/>
    </source>
</evidence>
<keyword evidence="11" id="KW-0539">Nucleus</keyword>
<feature type="compositionally biased region" description="Basic residues" evidence="15">
    <location>
        <begin position="433"/>
        <end position="442"/>
    </location>
</feature>
<evidence type="ECO:0000256" key="2">
    <source>
        <dbReference type="ARBA" id="ARBA00010107"/>
    </source>
</evidence>
<evidence type="ECO:0000313" key="18">
    <source>
        <dbReference type="Proteomes" id="UP000696280"/>
    </source>
</evidence>
<keyword evidence="9" id="KW-0805">Transcription regulation</keyword>
<evidence type="ECO:0000256" key="13">
    <source>
        <dbReference type="ARBA" id="ARBA00045805"/>
    </source>
</evidence>
<feature type="region of interest" description="Disordered" evidence="15">
    <location>
        <begin position="504"/>
        <end position="524"/>
    </location>
</feature>
<evidence type="ECO:0000256" key="3">
    <source>
        <dbReference type="ARBA" id="ARBA00013184"/>
    </source>
</evidence>
<keyword evidence="5" id="KW-0479">Metal-binding</keyword>
<evidence type="ECO:0000256" key="11">
    <source>
        <dbReference type="ARBA" id="ARBA00023242"/>
    </source>
</evidence>
<dbReference type="PROSITE" id="PS51726">
    <property type="entry name" value="MYST_HAT"/>
    <property type="match status" value="1"/>
</dbReference>
<feature type="compositionally biased region" description="Low complexity" evidence="15">
    <location>
        <begin position="93"/>
        <end position="103"/>
    </location>
</feature>
<dbReference type="Pfam" id="PF17772">
    <property type="entry name" value="zf-MYST"/>
    <property type="match status" value="1"/>
</dbReference>
<evidence type="ECO:0000256" key="6">
    <source>
        <dbReference type="ARBA" id="ARBA00022771"/>
    </source>
</evidence>
<dbReference type="GO" id="GO:0008270">
    <property type="term" value="F:zinc ion binding"/>
    <property type="evidence" value="ECO:0007669"/>
    <property type="project" value="UniProtKB-KW"/>
</dbReference>
<proteinExistence type="inferred from homology"/>
<comment type="caution">
    <text evidence="17">The sequence shown here is derived from an EMBL/GenBank/DDBJ whole genome shotgun (WGS) entry which is preliminary data.</text>
</comment>
<dbReference type="Gene3D" id="1.10.10.10">
    <property type="entry name" value="Winged helix-like DNA-binding domain superfamily/Winged helix DNA-binding domain"/>
    <property type="match status" value="1"/>
</dbReference>
<keyword evidence="18" id="KW-1185">Reference proteome</keyword>
<dbReference type="InterPro" id="IPR050603">
    <property type="entry name" value="MYST_HAT"/>
</dbReference>
<feature type="compositionally biased region" description="Basic and acidic residues" evidence="15">
    <location>
        <begin position="507"/>
        <end position="521"/>
    </location>
</feature>
<comment type="similarity">
    <text evidence="2">Belongs to the MYST (SAS/MOZ) family.</text>
</comment>
<feature type="active site" description="Proton donor/acceptor" evidence="14">
    <location>
        <position position="925"/>
    </location>
</feature>
<feature type="compositionally biased region" description="Basic and acidic residues" evidence="15">
    <location>
        <begin position="596"/>
        <end position="611"/>
    </location>
</feature>
<keyword evidence="7" id="KW-0862">Zinc</keyword>
<accession>A0A9N9KRV1</accession>
<feature type="compositionally biased region" description="Low complexity" evidence="15">
    <location>
        <begin position="17"/>
        <end position="36"/>
    </location>
</feature>
<evidence type="ECO:0000256" key="14">
    <source>
        <dbReference type="PIRSR" id="PIRSR602717-51"/>
    </source>
</evidence>
<reference evidence="17" key="1">
    <citation type="submission" date="2021-07" db="EMBL/GenBank/DDBJ databases">
        <authorList>
            <person name="Durling M."/>
        </authorList>
    </citation>
    <scope>NUCLEOTIDE SEQUENCE</scope>
</reference>
<dbReference type="EMBL" id="CAJVRL010000038">
    <property type="protein sequence ID" value="CAG8950897.1"/>
    <property type="molecule type" value="Genomic_DNA"/>
</dbReference>
<evidence type="ECO:0000313" key="17">
    <source>
        <dbReference type="EMBL" id="CAG8950897.1"/>
    </source>
</evidence>
<dbReference type="GO" id="GO:0046972">
    <property type="term" value="F:histone H4K16 acetyltransferase activity"/>
    <property type="evidence" value="ECO:0007669"/>
    <property type="project" value="TreeGrafter"/>
</dbReference>
<dbReference type="Pfam" id="PF01853">
    <property type="entry name" value="MOZ_SAS"/>
    <property type="match status" value="1"/>
</dbReference>
<evidence type="ECO:0000256" key="10">
    <source>
        <dbReference type="ARBA" id="ARBA00023163"/>
    </source>
</evidence>
<dbReference type="GO" id="GO:0035267">
    <property type="term" value="C:NuA4 histone acetyltransferase complex"/>
    <property type="evidence" value="ECO:0007669"/>
    <property type="project" value="TreeGrafter"/>
</dbReference>
<evidence type="ECO:0000256" key="12">
    <source>
        <dbReference type="ARBA" id="ARBA00023315"/>
    </source>
</evidence>
<dbReference type="InterPro" id="IPR036388">
    <property type="entry name" value="WH-like_DNA-bd_sf"/>
</dbReference>
<dbReference type="OrthoDB" id="787137at2759"/>
<keyword evidence="4" id="KW-0808">Transferase</keyword>
<dbReference type="EC" id="2.3.1.48" evidence="3"/>
<evidence type="ECO:0000256" key="1">
    <source>
        <dbReference type="ARBA" id="ARBA00004123"/>
    </source>
</evidence>
<dbReference type="AlphaFoldDB" id="A0A9N9KRV1"/>
<dbReference type="Gene3D" id="3.30.60.60">
    <property type="entry name" value="N-acetyl transferase-like"/>
    <property type="match status" value="1"/>
</dbReference>
<feature type="region of interest" description="Disordered" evidence="15">
    <location>
        <begin position="560"/>
        <end position="623"/>
    </location>
</feature>
<feature type="region of interest" description="Disordered" evidence="15">
    <location>
        <begin position="1"/>
        <end position="42"/>
    </location>
</feature>
<feature type="domain" description="MYST-type HAT" evidence="16">
    <location>
        <begin position="733"/>
        <end position="1015"/>
    </location>
</feature>
<feature type="compositionally biased region" description="Low complexity" evidence="15">
    <location>
        <begin position="572"/>
        <end position="593"/>
    </location>
</feature>
<evidence type="ECO:0000256" key="8">
    <source>
        <dbReference type="ARBA" id="ARBA00022990"/>
    </source>
</evidence>
<dbReference type="Gene3D" id="3.40.630.30">
    <property type="match status" value="1"/>
</dbReference>
<comment type="subcellular location">
    <subcellularLocation>
        <location evidence="1">Nucleus</location>
    </subcellularLocation>
</comment>
<dbReference type="Proteomes" id="UP000696280">
    <property type="component" value="Unassembled WGS sequence"/>
</dbReference>
<name>A0A9N9KRV1_9HELO</name>
<dbReference type="InterPro" id="IPR002717">
    <property type="entry name" value="HAT_MYST-type"/>
</dbReference>
<dbReference type="InterPro" id="IPR016181">
    <property type="entry name" value="Acyl_CoA_acyltransferase"/>
</dbReference>
<dbReference type="SUPFAM" id="SSF55729">
    <property type="entry name" value="Acyl-CoA N-acyltransferases (Nat)"/>
    <property type="match status" value="1"/>
</dbReference>
<gene>
    <name evidence="17" type="ORF">HYFRA_00003114</name>
</gene>
<protein>
    <recommendedName>
        <fullName evidence="3">histone acetyltransferase</fullName>
        <ecNumber evidence="3">2.3.1.48</ecNumber>
    </recommendedName>
</protein>
<keyword evidence="6" id="KW-0863">Zinc-finger</keyword>
<dbReference type="GO" id="GO:0006355">
    <property type="term" value="P:regulation of DNA-templated transcription"/>
    <property type="evidence" value="ECO:0007669"/>
    <property type="project" value="InterPro"/>
</dbReference>
<keyword evidence="8" id="KW-0007">Acetylation</keyword>
<keyword evidence="10" id="KW-0804">Transcription</keyword>
<dbReference type="InterPro" id="IPR040706">
    <property type="entry name" value="Zf-MYST"/>
</dbReference>
<dbReference type="PANTHER" id="PTHR10615">
    <property type="entry name" value="HISTONE ACETYLTRANSFERASE"/>
    <property type="match status" value="1"/>
</dbReference>
<evidence type="ECO:0000256" key="9">
    <source>
        <dbReference type="ARBA" id="ARBA00023015"/>
    </source>
</evidence>
<evidence type="ECO:0000256" key="4">
    <source>
        <dbReference type="ARBA" id="ARBA00022679"/>
    </source>
</evidence>
<sequence>MSSSSNKRAQPKGTQKSRAPAQLPSSSSSIAPTTSSNEPEQRLGIRVVAGLLGHNVEQVFDKATSRTLSNRPLKTPLPQKAIDDHEAWKKKALAQQKQEQAKASSAPRKTLAGKASAPTKPTVAPKPKASTQASEQFQHPAKAAGAPRKPVNNVNTKRAAPTKPVKPTEPINAQKAAPPPPPQRRRKLVSGAEIARARAEKAEASASVPAATTAKPGEKRKLTETAPEARVFGSSGDVNQPPKRQKVDSGEKKIVKSSPPSQDTPAKPVSTASSRKKTSKTNKAPPPPPQSFGGKTPLEDTPPPPQCFGGKQPLEATPPPPQSFGGKTLLEDTPPPQSFGGKQPLEDTPPPESVGGKSAKKRKLSESSQEDGEFDASEEKSSKPTKRQMTATKRRNVDQESEPEFKAWWPAKRLPEQAEFSMPAKRFPGQMKAPRKTSKTGKKNKEPEELGYVLEDYVVEEGILKPDDWLPREAIDLYFASWYPQVSQISEDIYERYQKNLPKKRVRVETEADRERQRQEELDFANGEDEGCTYHKKMTKQKRKLDMEAWELAYGDEAKRRKLSPGPDRDASPFQWSSSAPTSSPMSPTRSASGEASDRTRQTSVNSERDPASPPSSGLGPDFDFQATFGLAFTRTSMATPRSTKLTSTTTSFGEELLDTNDMVREKIEKRMVDANEYYEKCDDDLKEHQRTTQNMVRQCTDKAQRTLLTEQMAGGEKELQLEKEIAESTQKRAHRNIDNVVFGSLCFPTWYSSDYPKSTLHININKELPKEPLLDRMYVCEKCFAYTSKVEDHVKHHRLCSDQIRGQKIYDHAGAGVWSIYEVDGGSDKLFCQNLSLFAKLFLGDKSVSYYTSLFYYYCLVHKDPTTGHQQVIGFFSKEKNSYDKNNLACILVFPPWQNMSLGKMLIGVSYEISRMEQSIGGPERPFSSLGEKSYRRYWQAELARWILEHPPTDKKKGCHLVDIQRISRETCIMEKDCIDTINTMDLDLLIAYGGPDGGQPVILDQEKVRQWVKENRVNLDRVVDKDGFLVDKDRFIRMKSKTAKAGSNNGD</sequence>
<feature type="compositionally biased region" description="Low complexity" evidence="15">
    <location>
        <begin position="114"/>
        <end position="131"/>
    </location>
</feature>
<feature type="region of interest" description="Disordered" evidence="15">
    <location>
        <begin position="63"/>
        <end position="447"/>
    </location>
</feature>
<feature type="compositionally biased region" description="Basic and acidic residues" evidence="15">
    <location>
        <begin position="245"/>
        <end position="254"/>
    </location>
</feature>
<dbReference type="GO" id="GO:0005634">
    <property type="term" value="C:nucleus"/>
    <property type="evidence" value="ECO:0007669"/>
    <property type="project" value="UniProtKB-SubCell"/>
</dbReference>
<evidence type="ECO:0000256" key="15">
    <source>
        <dbReference type="SAM" id="MobiDB-lite"/>
    </source>
</evidence>
<feature type="compositionally biased region" description="Polar residues" evidence="15">
    <location>
        <begin position="1"/>
        <end position="16"/>
    </location>
</feature>
<keyword evidence="12" id="KW-0012">Acyltransferase</keyword>